<accession>A0A395W5F8</accession>
<sequence>MSEQELKNLQIYIGKRNQNQTDEQVIDHIKKINDETPLTQEEWHKLIFPSCNNGQVEILKFVLSHIQSLNNVKEYMIHTVYGRNENINENRIVVLKEFIKYLTDNKEECLNETMINAGWFGETEIVKFLIKNGANKGYKNQNDLGLLECSERVEKQFKDSSLKEFLKNNQ</sequence>
<dbReference type="InterPro" id="IPR036770">
    <property type="entry name" value="Ankyrin_rpt-contain_sf"/>
</dbReference>
<reference evidence="3 4" key="1">
    <citation type="submission" date="2018-08" db="EMBL/GenBank/DDBJ databases">
        <title>A genome reference for cultivated species of the human gut microbiota.</title>
        <authorList>
            <person name="Zou Y."/>
            <person name="Xue W."/>
            <person name="Luo G."/>
        </authorList>
    </citation>
    <scope>NUCLEOTIDE SEQUENCE [LARGE SCALE GENOMIC DNA]</scope>
    <source>
        <strain evidence="2 4">AF10-31</strain>
        <strain evidence="1 3">AF15-20</strain>
    </source>
</reference>
<name>A0A395W5F8_9FIRM</name>
<dbReference type="GeneID" id="66580509"/>
<proteinExistence type="predicted"/>
<dbReference type="SUPFAM" id="SSF48403">
    <property type="entry name" value="Ankyrin repeat"/>
    <property type="match status" value="1"/>
</dbReference>
<dbReference type="Proteomes" id="UP000284651">
    <property type="component" value="Unassembled WGS sequence"/>
</dbReference>
<protein>
    <recommendedName>
        <fullName evidence="5">Ankyrin repeat domain-containing protein</fullName>
    </recommendedName>
</protein>
<dbReference type="AlphaFoldDB" id="A0A395W5F8"/>
<organism evidence="1 3">
    <name type="scientific">Holdemanella biformis</name>
    <dbReference type="NCBI Taxonomy" id="1735"/>
    <lineage>
        <taxon>Bacteria</taxon>
        <taxon>Bacillati</taxon>
        <taxon>Bacillota</taxon>
        <taxon>Erysipelotrichia</taxon>
        <taxon>Erysipelotrichales</taxon>
        <taxon>Erysipelotrichaceae</taxon>
        <taxon>Holdemanella</taxon>
    </lineage>
</organism>
<evidence type="ECO:0000313" key="1">
    <source>
        <dbReference type="EMBL" id="RGU89926.1"/>
    </source>
</evidence>
<comment type="caution">
    <text evidence="1">The sequence shown here is derived from an EMBL/GenBank/DDBJ whole genome shotgun (WGS) entry which is preliminary data.</text>
</comment>
<dbReference type="EMBL" id="QRYQ01000021">
    <property type="protein sequence ID" value="RGU89926.1"/>
    <property type="molecule type" value="Genomic_DNA"/>
</dbReference>
<gene>
    <name evidence="2" type="ORF">DWV56_08790</name>
    <name evidence="1" type="ORF">DWW32_09855</name>
</gene>
<evidence type="ECO:0000313" key="3">
    <source>
        <dbReference type="Proteomes" id="UP000265489"/>
    </source>
</evidence>
<evidence type="ECO:0000313" key="2">
    <source>
        <dbReference type="EMBL" id="RGW73826.1"/>
    </source>
</evidence>
<dbReference type="EMBL" id="QSAT01000029">
    <property type="protein sequence ID" value="RGW73826.1"/>
    <property type="molecule type" value="Genomic_DNA"/>
</dbReference>
<dbReference type="Proteomes" id="UP000265489">
    <property type="component" value="Unassembled WGS sequence"/>
</dbReference>
<dbReference type="RefSeq" id="WP_118325641.1">
    <property type="nucleotide sequence ID" value="NZ_CATXNH010000018.1"/>
</dbReference>
<evidence type="ECO:0000313" key="4">
    <source>
        <dbReference type="Proteomes" id="UP000284651"/>
    </source>
</evidence>
<evidence type="ECO:0008006" key="5">
    <source>
        <dbReference type="Google" id="ProtNLM"/>
    </source>
</evidence>